<evidence type="ECO:0000256" key="3">
    <source>
        <dbReference type="ARBA" id="ARBA00022475"/>
    </source>
</evidence>
<sequence length="401" mass="44191">MATYVYLALTPSGEERKGELDASSSEAVVRQLQQSGLIPVQVDQARTNIGLSGLRGPRNRLQRVQQFSQELAELMRAGISLDRALHIMGNATGDEEQKAVLKRIQDSVQRGQSLSVALRQQDGLFSPFYISMIQAAESAGSLAEGLSDAANYLERNRALREQLTSALIYPAILFVVALFSLTIIMVYVIPQFEQLFADMGEALPLSTRVVVTSAEWVRDFGPWFLLILVLLWLGLRRQLQRPELRLSWDSALLRWPLLGDLLQGVETARFCRSLGTLLKGGVALVPALQLARGTLTNAAFVTVIEEVTEDVKAGRRLADQLQQSGCFPVMAMQMIQVGEETGQLDLALLKVAERYDRQVSTLLQRLLTLLEPILIVGLGVLIAGIIMSILVAIMSINQLPL</sequence>
<dbReference type="GO" id="GO:0015628">
    <property type="term" value="P:protein secretion by the type II secretion system"/>
    <property type="evidence" value="ECO:0007669"/>
    <property type="project" value="TreeGrafter"/>
</dbReference>
<protein>
    <submittedName>
        <fullName evidence="10">Type II secretion system protein F (GspF)</fullName>
    </submittedName>
</protein>
<evidence type="ECO:0000313" key="11">
    <source>
        <dbReference type="Proteomes" id="UP000186895"/>
    </source>
</evidence>
<organism evidence="10 11">
    <name type="scientific">Marinobacterium stanieri</name>
    <dbReference type="NCBI Taxonomy" id="49186"/>
    <lineage>
        <taxon>Bacteria</taxon>
        <taxon>Pseudomonadati</taxon>
        <taxon>Pseudomonadota</taxon>
        <taxon>Gammaproteobacteria</taxon>
        <taxon>Oceanospirillales</taxon>
        <taxon>Oceanospirillaceae</taxon>
        <taxon>Marinobacterium</taxon>
    </lineage>
</organism>
<proteinExistence type="inferred from homology"/>
<evidence type="ECO:0000256" key="4">
    <source>
        <dbReference type="ARBA" id="ARBA00022519"/>
    </source>
</evidence>
<dbReference type="Gene3D" id="1.20.81.30">
    <property type="entry name" value="Type II secretion system (T2SS), domain F"/>
    <property type="match status" value="2"/>
</dbReference>
<dbReference type="InterPro" id="IPR018076">
    <property type="entry name" value="T2SS_GspF_dom"/>
</dbReference>
<dbReference type="eggNOG" id="COG1459">
    <property type="taxonomic scope" value="Bacteria"/>
</dbReference>
<dbReference type="AlphaFoldDB" id="A0A1N6NLX5"/>
<dbReference type="PRINTS" id="PR00812">
    <property type="entry name" value="BCTERIALGSPF"/>
</dbReference>
<dbReference type="Proteomes" id="UP000186895">
    <property type="component" value="Unassembled WGS sequence"/>
</dbReference>
<dbReference type="PANTHER" id="PTHR30012:SF7">
    <property type="entry name" value="PROTEIN TRANSPORT PROTEIN HOFC HOMOLOG"/>
    <property type="match status" value="1"/>
</dbReference>
<evidence type="ECO:0000256" key="6">
    <source>
        <dbReference type="ARBA" id="ARBA00022989"/>
    </source>
</evidence>
<keyword evidence="4" id="KW-0997">Cell inner membrane</keyword>
<dbReference type="FunFam" id="1.20.81.30:FF:000001">
    <property type="entry name" value="Type II secretion system protein F"/>
    <property type="match status" value="2"/>
</dbReference>
<feature type="transmembrane region" description="Helical" evidence="8">
    <location>
        <begin position="220"/>
        <end position="235"/>
    </location>
</feature>
<reference evidence="10 11" key="1">
    <citation type="submission" date="2017-01" db="EMBL/GenBank/DDBJ databases">
        <authorList>
            <person name="Mah S.A."/>
            <person name="Swanson W.J."/>
            <person name="Moy G.W."/>
            <person name="Vacquier V.D."/>
        </authorList>
    </citation>
    <scope>NUCLEOTIDE SEQUENCE [LARGE SCALE GENOMIC DNA]</scope>
    <source>
        <strain evidence="10 11">DSM 7027</strain>
    </source>
</reference>
<name>A0A1N6NLX5_9GAMM</name>
<feature type="domain" description="Type II secretion system protein GspF" evidence="9">
    <location>
        <begin position="67"/>
        <end position="190"/>
    </location>
</feature>
<feature type="domain" description="Type II secretion system protein GspF" evidence="9">
    <location>
        <begin position="270"/>
        <end position="391"/>
    </location>
</feature>
<gene>
    <name evidence="10" type="ORF">SAMN05421647_101416</name>
</gene>
<dbReference type="PANTHER" id="PTHR30012">
    <property type="entry name" value="GENERAL SECRETION PATHWAY PROTEIN"/>
    <property type="match status" value="1"/>
</dbReference>
<keyword evidence="6 8" id="KW-1133">Transmembrane helix</keyword>
<evidence type="ECO:0000313" key="10">
    <source>
        <dbReference type="EMBL" id="SIP93051.1"/>
    </source>
</evidence>
<evidence type="ECO:0000256" key="2">
    <source>
        <dbReference type="ARBA" id="ARBA00005745"/>
    </source>
</evidence>
<dbReference type="InterPro" id="IPR042094">
    <property type="entry name" value="T2SS_GspF_sf"/>
</dbReference>
<accession>A0A1N6NLX5</accession>
<dbReference type="RefSeq" id="WP_076460405.1">
    <property type="nucleotide sequence ID" value="NZ_FTMN01000001.1"/>
</dbReference>
<evidence type="ECO:0000256" key="1">
    <source>
        <dbReference type="ARBA" id="ARBA00004429"/>
    </source>
</evidence>
<feature type="transmembrane region" description="Helical" evidence="8">
    <location>
        <begin position="167"/>
        <end position="189"/>
    </location>
</feature>
<evidence type="ECO:0000256" key="8">
    <source>
        <dbReference type="SAM" id="Phobius"/>
    </source>
</evidence>
<evidence type="ECO:0000256" key="5">
    <source>
        <dbReference type="ARBA" id="ARBA00022692"/>
    </source>
</evidence>
<comment type="subcellular location">
    <subcellularLocation>
        <location evidence="1">Cell inner membrane</location>
        <topology evidence="1">Multi-pass membrane protein</topology>
    </subcellularLocation>
</comment>
<feature type="transmembrane region" description="Helical" evidence="8">
    <location>
        <begin position="373"/>
        <end position="396"/>
    </location>
</feature>
<dbReference type="InterPro" id="IPR003004">
    <property type="entry name" value="GspF/PilC"/>
</dbReference>
<keyword evidence="7 8" id="KW-0472">Membrane</keyword>
<comment type="similarity">
    <text evidence="2">Belongs to the GSP F family.</text>
</comment>
<dbReference type="GO" id="GO:0005886">
    <property type="term" value="C:plasma membrane"/>
    <property type="evidence" value="ECO:0007669"/>
    <property type="project" value="UniProtKB-SubCell"/>
</dbReference>
<evidence type="ECO:0000256" key="7">
    <source>
        <dbReference type="ARBA" id="ARBA00023136"/>
    </source>
</evidence>
<dbReference type="EMBL" id="FTMN01000001">
    <property type="protein sequence ID" value="SIP93051.1"/>
    <property type="molecule type" value="Genomic_DNA"/>
</dbReference>
<dbReference type="STRING" id="49186.SAMN05421647_101416"/>
<evidence type="ECO:0000259" key="9">
    <source>
        <dbReference type="Pfam" id="PF00482"/>
    </source>
</evidence>
<keyword evidence="11" id="KW-1185">Reference proteome</keyword>
<keyword evidence="3" id="KW-1003">Cell membrane</keyword>
<dbReference type="Pfam" id="PF00482">
    <property type="entry name" value="T2SSF"/>
    <property type="match status" value="2"/>
</dbReference>
<keyword evidence="5 8" id="KW-0812">Transmembrane</keyword>